<dbReference type="CDD" id="cd10747">
    <property type="entry name" value="DnaJ_C"/>
    <property type="match status" value="1"/>
</dbReference>
<dbReference type="Pfam" id="PF01556">
    <property type="entry name" value="DnaJ_C"/>
    <property type="match status" value="1"/>
</dbReference>
<evidence type="ECO:0000256" key="1">
    <source>
        <dbReference type="ARBA" id="ARBA00023186"/>
    </source>
</evidence>
<dbReference type="PRINTS" id="PR00625">
    <property type="entry name" value="JDOMAIN"/>
</dbReference>
<dbReference type="SUPFAM" id="SSF46565">
    <property type="entry name" value="Chaperone J-domain"/>
    <property type="match status" value="1"/>
</dbReference>
<dbReference type="OrthoDB" id="112847at2759"/>
<keyword evidence="4" id="KW-1185">Reference proteome</keyword>
<dbReference type="InterPro" id="IPR002939">
    <property type="entry name" value="DnaJ_C"/>
</dbReference>
<dbReference type="SUPFAM" id="SSF49493">
    <property type="entry name" value="HSP40/DnaJ peptide-binding domain"/>
    <property type="match status" value="2"/>
</dbReference>
<dbReference type="InterPro" id="IPR018253">
    <property type="entry name" value="DnaJ_domain_CS"/>
</dbReference>
<dbReference type="PANTHER" id="PTHR24078">
    <property type="entry name" value="DNAJ HOMOLOG SUBFAMILY C MEMBER"/>
    <property type="match status" value="1"/>
</dbReference>
<dbReference type="GO" id="GO:0006457">
    <property type="term" value="P:protein folding"/>
    <property type="evidence" value="ECO:0007669"/>
    <property type="project" value="InterPro"/>
</dbReference>
<dbReference type="GO" id="GO:0005829">
    <property type="term" value="C:cytosol"/>
    <property type="evidence" value="ECO:0007669"/>
    <property type="project" value="TreeGrafter"/>
</dbReference>
<dbReference type="InterPro" id="IPR036869">
    <property type="entry name" value="J_dom_sf"/>
</dbReference>
<dbReference type="InterPro" id="IPR008971">
    <property type="entry name" value="HSP40/DnaJ_pept-bd"/>
</dbReference>
<sequence>MTDSEEQDQAASLRAFVASSDRIIAKTAIQYVNFCRHRVVDARKWLKLKSERGIDLYTERVELREAPNEYSMRHSLPSDCSSSESLMALRSTMVSAFGGGTLPGTLDEVMDGLYTDTTEQMQLNAPIQYGSVLDCGVVRTFRTKSEAKPHEFFGVKFVEKFGHVQGVIDQLCWVERMDTMVTAGRRFGFQLLKSVETEDRTSDQSVRQVNMSVCYLYCQAAPDTVDVFIRGIVELPGSTKRRRRQETINAAGDYILATIHGRECQRMKTIAQLIERSKTERESLNACHCSKFVRGLEKVEMCSGCQEAMRRPKLVTLADAESRRHGSQVPSEALRGVKLKSRYGSTRDDGDLPDTVAKSYRESESFRMMLPIRDPRPSSDYRNATEDELRKAYRKLALKWHPDKNPNDRDGAQKKFQEIGEAYEVLSDKKKREIYDMYGEEGLKGQPAGPEGPEGGMPGGMGGGMGGMPGGFTYTTSSSGFPGGGFSFHSTDPSKIFEQFFGTSNLHEAESRDPMASMFGDMGFGGMRGMRSGGFGGHDPFGQQRQPRAQQLKSELEVPLEQLYTGCTKKLKITRKVHDPSSNQMREEQKILEINIKPGWKDGTKVTFEGQGDALPGRPAQDIVFVIKQKPHNKFKRDGDNLLYHAKLSLRDALLGSGTLTIKTLDGREVPVPLGGVVAPGTQMVIAGEGMPLQKRPTQRGNLVVEFDVQFPTQLTEAQKTMVRQAL</sequence>
<organism evidence="3 4">
    <name type="scientific">Phytophthora palmivora</name>
    <dbReference type="NCBI Taxonomy" id="4796"/>
    <lineage>
        <taxon>Eukaryota</taxon>
        <taxon>Sar</taxon>
        <taxon>Stramenopiles</taxon>
        <taxon>Oomycota</taxon>
        <taxon>Peronosporomycetes</taxon>
        <taxon>Peronosporales</taxon>
        <taxon>Peronosporaceae</taxon>
        <taxon>Phytophthora</taxon>
    </lineage>
</organism>
<protein>
    <recommendedName>
        <fullName evidence="2">J domain-containing protein</fullName>
    </recommendedName>
</protein>
<dbReference type="EMBL" id="NCKW01016958">
    <property type="protein sequence ID" value="POM60012.1"/>
    <property type="molecule type" value="Genomic_DNA"/>
</dbReference>
<evidence type="ECO:0000313" key="4">
    <source>
        <dbReference type="Proteomes" id="UP000237271"/>
    </source>
</evidence>
<dbReference type="AlphaFoldDB" id="A0A2P4X378"/>
<dbReference type="Gene3D" id="1.10.287.110">
    <property type="entry name" value="DnaJ domain"/>
    <property type="match status" value="1"/>
</dbReference>
<comment type="caution">
    <text evidence="3">The sequence shown here is derived from an EMBL/GenBank/DDBJ whole genome shotgun (WGS) entry which is preliminary data.</text>
</comment>
<dbReference type="InterPro" id="IPR051339">
    <property type="entry name" value="DnaJ_subfamily_B"/>
</dbReference>
<reference evidence="3 4" key="1">
    <citation type="journal article" date="2017" name="Genome Biol. Evol.">
        <title>Phytophthora megakarya and P. palmivora, closely related causal agents of cacao black pod rot, underwent increases in genome sizes and gene numbers by different mechanisms.</title>
        <authorList>
            <person name="Ali S.S."/>
            <person name="Shao J."/>
            <person name="Lary D.J."/>
            <person name="Kronmiller B."/>
            <person name="Shen D."/>
            <person name="Strem M.D."/>
            <person name="Amoako-Attah I."/>
            <person name="Akrofi A.Y."/>
            <person name="Begoude B.A."/>
            <person name="Ten Hoopen G.M."/>
            <person name="Coulibaly K."/>
            <person name="Kebe B.I."/>
            <person name="Melnick R.L."/>
            <person name="Guiltinan M.J."/>
            <person name="Tyler B.M."/>
            <person name="Meinhardt L.W."/>
            <person name="Bailey B.A."/>
        </authorList>
    </citation>
    <scope>NUCLEOTIDE SEQUENCE [LARGE SCALE GENOMIC DNA]</scope>
    <source>
        <strain evidence="4">sbr112.9</strain>
    </source>
</reference>
<gene>
    <name evidence="3" type="ORF">PHPALM_31180</name>
</gene>
<dbReference type="PANTHER" id="PTHR24078:SF553">
    <property type="entry name" value="DNAJ HOMOLOG SUBFAMILY B MEMBER 5"/>
    <property type="match status" value="1"/>
</dbReference>
<dbReference type="SMART" id="SM00271">
    <property type="entry name" value="DnaJ"/>
    <property type="match status" value="1"/>
</dbReference>
<dbReference type="CDD" id="cd06257">
    <property type="entry name" value="DnaJ"/>
    <property type="match status" value="1"/>
</dbReference>
<dbReference type="Gene3D" id="2.60.260.20">
    <property type="entry name" value="Urease metallochaperone UreE, N-terminal domain"/>
    <property type="match status" value="2"/>
</dbReference>
<feature type="domain" description="J" evidence="2">
    <location>
        <begin position="365"/>
        <end position="439"/>
    </location>
</feature>
<dbReference type="Proteomes" id="UP000237271">
    <property type="component" value="Unassembled WGS sequence"/>
</dbReference>
<dbReference type="GO" id="GO:0051082">
    <property type="term" value="F:unfolded protein binding"/>
    <property type="evidence" value="ECO:0007669"/>
    <property type="project" value="InterPro"/>
</dbReference>
<evidence type="ECO:0000313" key="3">
    <source>
        <dbReference type="EMBL" id="POM60012.1"/>
    </source>
</evidence>
<dbReference type="InterPro" id="IPR001623">
    <property type="entry name" value="DnaJ_domain"/>
</dbReference>
<keyword evidence="1" id="KW-0143">Chaperone</keyword>
<dbReference type="FunFam" id="2.60.260.20:FF:000002">
    <property type="entry name" value="Dnaj homolog subfamily b member"/>
    <property type="match status" value="1"/>
</dbReference>
<accession>A0A2P4X378</accession>
<evidence type="ECO:0000259" key="2">
    <source>
        <dbReference type="PROSITE" id="PS50076"/>
    </source>
</evidence>
<dbReference type="PROSITE" id="PS00636">
    <property type="entry name" value="DNAJ_1"/>
    <property type="match status" value="1"/>
</dbReference>
<dbReference type="PROSITE" id="PS50076">
    <property type="entry name" value="DNAJ_2"/>
    <property type="match status" value="1"/>
</dbReference>
<dbReference type="FunFam" id="2.60.260.20:FF:000030">
    <property type="entry name" value="DNAJ heat shock family protein"/>
    <property type="match status" value="1"/>
</dbReference>
<dbReference type="Pfam" id="PF00226">
    <property type="entry name" value="DnaJ"/>
    <property type="match status" value="1"/>
</dbReference>
<proteinExistence type="predicted"/>
<dbReference type="GO" id="GO:0051087">
    <property type="term" value="F:protein-folding chaperone binding"/>
    <property type="evidence" value="ECO:0007669"/>
    <property type="project" value="TreeGrafter"/>
</dbReference>
<name>A0A2P4X378_9STRA</name>